<accession>A0A453L2Y9</accession>
<name>A0A453L2Y9_AEGTS</name>
<dbReference type="Gramene" id="AET5Gv20602200.8">
    <property type="protein sequence ID" value="AET5Gv20602200.8"/>
    <property type="gene ID" value="AET5Gv20602200"/>
</dbReference>
<dbReference type="Proteomes" id="UP000015105">
    <property type="component" value="Chromosome 5D"/>
</dbReference>
<proteinExistence type="predicted"/>
<dbReference type="AlphaFoldDB" id="A0A453L2Y9"/>
<protein>
    <submittedName>
        <fullName evidence="1">Uncharacterized protein</fullName>
    </submittedName>
</protein>
<reference evidence="1" key="5">
    <citation type="journal article" date="2021" name="G3 (Bethesda)">
        <title>Aegilops tauschii genome assembly Aet v5.0 features greater sequence contiguity and improved annotation.</title>
        <authorList>
            <person name="Wang L."/>
            <person name="Zhu T."/>
            <person name="Rodriguez J.C."/>
            <person name="Deal K.R."/>
            <person name="Dubcovsky J."/>
            <person name="McGuire P.E."/>
            <person name="Lux T."/>
            <person name="Spannagl M."/>
            <person name="Mayer K.F.X."/>
            <person name="Baldrich P."/>
            <person name="Meyers B.C."/>
            <person name="Huo N."/>
            <person name="Gu Y.Q."/>
            <person name="Zhou H."/>
            <person name="Devos K.M."/>
            <person name="Bennetzen J.L."/>
            <person name="Unver T."/>
            <person name="Budak H."/>
            <person name="Gulick P.J."/>
            <person name="Galiba G."/>
            <person name="Kalapos B."/>
            <person name="Nelson D.R."/>
            <person name="Li P."/>
            <person name="You F.M."/>
            <person name="Luo M.C."/>
            <person name="Dvorak J."/>
        </authorList>
    </citation>
    <scope>NUCLEOTIDE SEQUENCE [LARGE SCALE GENOMIC DNA]</scope>
    <source>
        <strain evidence="1">cv. AL8/78</strain>
    </source>
</reference>
<organism evidence="1 2">
    <name type="scientific">Aegilops tauschii subsp. strangulata</name>
    <name type="common">Goatgrass</name>
    <dbReference type="NCBI Taxonomy" id="200361"/>
    <lineage>
        <taxon>Eukaryota</taxon>
        <taxon>Viridiplantae</taxon>
        <taxon>Streptophyta</taxon>
        <taxon>Embryophyta</taxon>
        <taxon>Tracheophyta</taxon>
        <taxon>Spermatophyta</taxon>
        <taxon>Magnoliopsida</taxon>
        <taxon>Liliopsida</taxon>
        <taxon>Poales</taxon>
        <taxon>Poaceae</taxon>
        <taxon>BOP clade</taxon>
        <taxon>Pooideae</taxon>
        <taxon>Triticodae</taxon>
        <taxon>Triticeae</taxon>
        <taxon>Triticinae</taxon>
        <taxon>Aegilops</taxon>
    </lineage>
</organism>
<evidence type="ECO:0000313" key="1">
    <source>
        <dbReference type="EnsemblPlants" id="AET5Gv20602200.8"/>
    </source>
</evidence>
<dbReference type="EnsemblPlants" id="AET5Gv20602200.8">
    <property type="protein sequence ID" value="AET5Gv20602200.8"/>
    <property type="gene ID" value="AET5Gv20602200"/>
</dbReference>
<reference evidence="2" key="1">
    <citation type="journal article" date="2014" name="Science">
        <title>Ancient hybridizations among the ancestral genomes of bread wheat.</title>
        <authorList>
            <consortium name="International Wheat Genome Sequencing Consortium,"/>
            <person name="Marcussen T."/>
            <person name="Sandve S.R."/>
            <person name="Heier L."/>
            <person name="Spannagl M."/>
            <person name="Pfeifer M."/>
            <person name="Jakobsen K.S."/>
            <person name="Wulff B.B."/>
            <person name="Steuernagel B."/>
            <person name="Mayer K.F."/>
            <person name="Olsen O.A."/>
        </authorList>
    </citation>
    <scope>NUCLEOTIDE SEQUENCE [LARGE SCALE GENOMIC DNA]</scope>
    <source>
        <strain evidence="2">cv. AL8/78</strain>
    </source>
</reference>
<evidence type="ECO:0000313" key="2">
    <source>
        <dbReference type="Proteomes" id="UP000015105"/>
    </source>
</evidence>
<reference evidence="1" key="4">
    <citation type="submission" date="2019-03" db="UniProtKB">
        <authorList>
            <consortium name="EnsemblPlants"/>
        </authorList>
    </citation>
    <scope>IDENTIFICATION</scope>
</reference>
<reference evidence="1" key="3">
    <citation type="journal article" date="2017" name="Nature">
        <title>Genome sequence of the progenitor of the wheat D genome Aegilops tauschii.</title>
        <authorList>
            <person name="Luo M.C."/>
            <person name="Gu Y.Q."/>
            <person name="Puiu D."/>
            <person name="Wang H."/>
            <person name="Twardziok S.O."/>
            <person name="Deal K.R."/>
            <person name="Huo N."/>
            <person name="Zhu T."/>
            <person name="Wang L."/>
            <person name="Wang Y."/>
            <person name="McGuire P.E."/>
            <person name="Liu S."/>
            <person name="Long H."/>
            <person name="Ramasamy R.K."/>
            <person name="Rodriguez J.C."/>
            <person name="Van S.L."/>
            <person name="Yuan L."/>
            <person name="Wang Z."/>
            <person name="Xia Z."/>
            <person name="Xiao L."/>
            <person name="Anderson O.D."/>
            <person name="Ouyang S."/>
            <person name="Liang Y."/>
            <person name="Zimin A.V."/>
            <person name="Pertea G."/>
            <person name="Qi P."/>
            <person name="Bennetzen J.L."/>
            <person name="Dai X."/>
            <person name="Dawson M.W."/>
            <person name="Muller H.G."/>
            <person name="Kugler K."/>
            <person name="Rivarola-Duarte L."/>
            <person name="Spannagl M."/>
            <person name="Mayer K.F.X."/>
            <person name="Lu F.H."/>
            <person name="Bevan M.W."/>
            <person name="Leroy P."/>
            <person name="Li P."/>
            <person name="You F.M."/>
            <person name="Sun Q."/>
            <person name="Liu Z."/>
            <person name="Lyons E."/>
            <person name="Wicker T."/>
            <person name="Salzberg S.L."/>
            <person name="Devos K.M."/>
            <person name="Dvorak J."/>
        </authorList>
    </citation>
    <scope>NUCLEOTIDE SEQUENCE [LARGE SCALE GENOMIC DNA]</scope>
    <source>
        <strain evidence="1">cv. AL8/78</strain>
    </source>
</reference>
<reference evidence="2" key="2">
    <citation type="journal article" date="2017" name="Nat. Plants">
        <title>The Aegilops tauschii genome reveals multiple impacts of transposons.</title>
        <authorList>
            <person name="Zhao G."/>
            <person name="Zou C."/>
            <person name="Li K."/>
            <person name="Wang K."/>
            <person name="Li T."/>
            <person name="Gao L."/>
            <person name="Zhang X."/>
            <person name="Wang H."/>
            <person name="Yang Z."/>
            <person name="Liu X."/>
            <person name="Jiang W."/>
            <person name="Mao L."/>
            <person name="Kong X."/>
            <person name="Jiao Y."/>
            <person name="Jia J."/>
        </authorList>
    </citation>
    <scope>NUCLEOTIDE SEQUENCE [LARGE SCALE GENOMIC DNA]</scope>
    <source>
        <strain evidence="2">cv. AL8/78</strain>
    </source>
</reference>
<sequence length="57" mass="6501">MHLIQCGDSDRSVYSSLVEEIKLLLNLRRTSILLTLDAHNIRLAIVLLSLIVWKAEL</sequence>
<keyword evidence="2" id="KW-1185">Reference proteome</keyword>